<proteinExistence type="predicted"/>
<sequence length="53" mass="5853">MIPVVETTCRASQAGDLLARGFAELPAAKLRRNIGSEAGPVNRKKRLFPWFPD</sequence>
<dbReference type="Proteomes" id="UP000294958">
    <property type="component" value="Unassembled WGS sequence"/>
</dbReference>
<reference evidence="1 2" key="1">
    <citation type="submission" date="2019-03" db="EMBL/GenBank/DDBJ databases">
        <title>Genomic Encyclopedia of Type Strains, Phase IV (KMG-IV): sequencing the most valuable type-strain genomes for metagenomic binning, comparative biology and taxonomic classification.</title>
        <authorList>
            <person name="Goeker M."/>
        </authorList>
    </citation>
    <scope>NUCLEOTIDE SEQUENCE [LARGE SCALE GENOMIC DNA]</scope>
    <source>
        <strain evidence="1 2">DSM 11603</strain>
    </source>
</reference>
<organism evidence="1 2">
    <name type="scientific">Aquamicrobium defluvii</name>
    <dbReference type="NCBI Taxonomy" id="69279"/>
    <lineage>
        <taxon>Bacteria</taxon>
        <taxon>Pseudomonadati</taxon>
        <taxon>Pseudomonadota</taxon>
        <taxon>Alphaproteobacteria</taxon>
        <taxon>Hyphomicrobiales</taxon>
        <taxon>Phyllobacteriaceae</taxon>
        <taxon>Aquamicrobium</taxon>
    </lineage>
</organism>
<evidence type="ECO:0000313" key="1">
    <source>
        <dbReference type="EMBL" id="TDR35727.1"/>
    </source>
</evidence>
<keyword evidence="2" id="KW-1185">Reference proteome</keyword>
<comment type="caution">
    <text evidence="1">The sequence shown here is derived from an EMBL/GenBank/DDBJ whole genome shotgun (WGS) entry which is preliminary data.</text>
</comment>
<gene>
    <name evidence="1" type="ORF">DES43_108153</name>
</gene>
<dbReference type="AlphaFoldDB" id="A0A4V3DKQ6"/>
<name>A0A4V3DKQ6_9HYPH</name>
<dbReference type="EMBL" id="SNZF01000008">
    <property type="protein sequence ID" value="TDR35727.1"/>
    <property type="molecule type" value="Genomic_DNA"/>
</dbReference>
<evidence type="ECO:0000313" key="2">
    <source>
        <dbReference type="Proteomes" id="UP000294958"/>
    </source>
</evidence>
<protein>
    <submittedName>
        <fullName evidence="1">Uncharacterized protein</fullName>
    </submittedName>
</protein>
<accession>A0A4V3DKQ6</accession>